<evidence type="ECO:0000313" key="2">
    <source>
        <dbReference type="Proteomes" id="UP000244066"/>
    </source>
</evidence>
<protein>
    <submittedName>
        <fullName evidence="1">Uncharacterized protein</fullName>
    </submittedName>
</protein>
<name>A0A2R7Y248_9ARCH</name>
<dbReference type="EMBL" id="NDWU01000015">
    <property type="protein sequence ID" value="PUA31568.1"/>
    <property type="molecule type" value="Genomic_DNA"/>
</dbReference>
<reference evidence="1 2" key="1">
    <citation type="submission" date="2017-04" db="EMBL/GenBank/DDBJ databases">
        <title>Draft Aigarchaeota genome from a New Zealand hot spring.</title>
        <authorList>
            <person name="Reysenbach A.-L."/>
            <person name="Donaho J.A."/>
            <person name="Gerhart J."/>
            <person name="Kelley J.F."/>
            <person name="Kouba K."/>
            <person name="Podar M."/>
            <person name="Stott M."/>
        </authorList>
    </citation>
    <scope>NUCLEOTIDE SEQUENCE [LARGE SCALE GENOMIC DNA]</scope>
    <source>
        <strain evidence="1">NZ13_MG1</strain>
    </source>
</reference>
<proteinExistence type="predicted"/>
<comment type="caution">
    <text evidence="1">The sequence shown here is derived from an EMBL/GenBank/DDBJ whole genome shotgun (WGS) entry which is preliminary data.</text>
</comment>
<accession>A0A2R7Y248</accession>
<sequence>MRRALEALAEKRGSHLWKAAVAMFSALAAVALLPAMPLASPVFLAVAACAYAADGEYRRLKREADWFHKC</sequence>
<gene>
    <name evidence="1" type="ORF">B9J98_05720</name>
</gene>
<dbReference type="AlphaFoldDB" id="A0A2R7Y248"/>
<dbReference type="Proteomes" id="UP000244066">
    <property type="component" value="Unassembled WGS sequence"/>
</dbReference>
<evidence type="ECO:0000313" key="1">
    <source>
        <dbReference type="EMBL" id="PUA31568.1"/>
    </source>
</evidence>
<organism evidence="1 2">
    <name type="scientific">Candidatus Terraquivivens tikiterensis</name>
    <dbReference type="NCBI Taxonomy" id="1980982"/>
    <lineage>
        <taxon>Archaea</taxon>
        <taxon>Nitrososphaerota</taxon>
        <taxon>Candidatus Wolframiiraptoraceae</taxon>
        <taxon>Candidatus Terraquivivens</taxon>
    </lineage>
</organism>